<dbReference type="AlphaFoldDB" id="A0A427XJ58"/>
<dbReference type="GO" id="GO:0000166">
    <property type="term" value="F:nucleotide binding"/>
    <property type="evidence" value="ECO:0007669"/>
    <property type="project" value="InterPro"/>
</dbReference>
<dbReference type="SUPFAM" id="SSF51735">
    <property type="entry name" value="NAD(P)-binding Rossmann-fold domains"/>
    <property type="match status" value="1"/>
</dbReference>
<dbReference type="Gene3D" id="3.40.50.720">
    <property type="entry name" value="NAD(P)-binding Rossmann-like Domain"/>
    <property type="match status" value="1"/>
</dbReference>
<evidence type="ECO:0000259" key="3">
    <source>
        <dbReference type="Pfam" id="PF22725"/>
    </source>
</evidence>
<evidence type="ECO:0000313" key="4">
    <source>
        <dbReference type="EMBL" id="RSH78858.1"/>
    </source>
</evidence>
<proteinExistence type="inferred from homology"/>
<name>A0A427XJ58_9TREE</name>
<organism evidence="4 5">
    <name type="scientific">Apiotrichum porosum</name>
    <dbReference type="NCBI Taxonomy" id="105984"/>
    <lineage>
        <taxon>Eukaryota</taxon>
        <taxon>Fungi</taxon>
        <taxon>Dikarya</taxon>
        <taxon>Basidiomycota</taxon>
        <taxon>Agaricomycotina</taxon>
        <taxon>Tremellomycetes</taxon>
        <taxon>Trichosporonales</taxon>
        <taxon>Trichosporonaceae</taxon>
        <taxon>Apiotrichum</taxon>
    </lineage>
</organism>
<evidence type="ECO:0000256" key="1">
    <source>
        <dbReference type="ARBA" id="ARBA00010928"/>
    </source>
</evidence>
<comment type="caution">
    <text evidence="4">The sequence shown here is derived from an EMBL/GenBank/DDBJ whole genome shotgun (WGS) entry which is preliminary data.</text>
</comment>
<evidence type="ECO:0000259" key="2">
    <source>
        <dbReference type="Pfam" id="PF01408"/>
    </source>
</evidence>
<dbReference type="Proteomes" id="UP000279236">
    <property type="component" value="Unassembled WGS sequence"/>
</dbReference>
<keyword evidence="5" id="KW-1185">Reference proteome</keyword>
<dbReference type="SUPFAM" id="SSF55347">
    <property type="entry name" value="Glyceraldehyde-3-phosphate dehydrogenase-like, C-terminal domain"/>
    <property type="match status" value="1"/>
</dbReference>
<dbReference type="Pfam" id="PF01408">
    <property type="entry name" value="GFO_IDH_MocA"/>
    <property type="match status" value="1"/>
</dbReference>
<comment type="similarity">
    <text evidence="1">Belongs to the Gfo/Idh/MocA family.</text>
</comment>
<accession>A0A427XJ58</accession>
<sequence length="454" mass="49776">MTVTISDDKPTTLIILGGGQRGVIYANYALLHPDKARVVAVADPREVRRKIFARSHRLTPDQLFSDWTQVAARPKFADAVIVAVLDQMHSPVVAAFAQLGYHILCEKPMATSVADCVRMVRQVSAAGVIFTVGHVLRYSNYSRLVKQVIDSGALGDIINIQHMNPVGNEHFAHSYVRGNWGREATSSFSLLTKCCHDLDVLSFYLSGLPVRRVSSFGSLAHFNQKNKPAAAGAATRCLQCPAQDECVWSAKKIYLDAFDPATASGRRLNWSKKVMHDADVTYPNVQARLESGPYGRCVYEADNDVVDHQVVLLEYAGGVTATMTMSAFSEAKCDRRTVIQGTKGELDGDALTFTVFDFATRNKRTYYPPKPEDGHCRRDQGLASTFCRAITQLDQTCLGVTPEDILDSHLLVFAAEQARLEGRIVDFDQFKAGVVANEKAGAGAGADQPLSLSW</sequence>
<dbReference type="Pfam" id="PF22725">
    <property type="entry name" value="GFO_IDH_MocA_C3"/>
    <property type="match status" value="1"/>
</dbReference>
<feature type="domain" description="GFO/IDH/MocA-like oxidoreductase" evidence="3">
    <location>
        <begin position="295"/>
        <end position="346"/>
    </location>
</feature>
<gene>
    <name evidence="4" type="ORF">EHS24_001779</name>
</gene>
<dbReference type="EMBL" id="RSCE01000011">
    <property type="protein sequence ID" value="RSH78858.1"/>
    <property type="molecule type" value="Genomic_DNA"/>
</dbReference>
<dbReference type="PANTHER" id="PTHR43377">
    <property type="entry name" value="BILIVERDIN REDUCTASE A"/>
    <property type="match status" value="1"/>
</dbReference>
<dbReference type="RefSeq" id="XP_028474005.1">
    <property type="nucleotide sequence ID" value="XM_028617542.1"/>
</dbReference>
<reference evidence="4 5" key="1">
    <citation type="submission" date="2018-11" db="EMBL/GenBank/DDBJ databases">
        <title>Genome sequence of Apiotrichum porosum DSM 27194.</title>
        <authorList>
            <person name="Aliyu H."/>
            <person name="Gorte O."/>
            <person name="Ochsenreither K."/>
        </authorList>
    </citation>
    <scope>NUCLEOTIDE SEQUENCE [LARGE SCALE GENOMIC DNA]</scope>
    <source>
        <strain evidence="4 5">DSM 27194</strain>
    </source>
</reference>
<evidence type="ECO:0000313" key="5">
    <source>
        <dbReference type="Proteomes" id="UP000279236"/>
    </source>
</evidence>
<dbReference type="STRING" id="105984.A0A427XJ58"/>
<dbReference type="PANTHER" id="PTHR43377:SF12">
    <property type="entry name" value="BINDING ROSSMANN FOLD OXIDOREDUCTASE, PUTATIVE (AFU_ORTHOLOGUE AFUA_3G11840)-RELATED"/>
    <property type="match status" value="1"/>
</dbReference>
<dbReference type="GeneID" id="39586322"/>
<evidence type="ECO:0008006" key="6">
    <source>
        <dbReference type="Google" id="ProtNLM"/>
    </source>
</evidence>
<dbReference type="InterPro" id="IPR051450">
    <property type="entry name" value="Gfo/Idh/MocA_Oxidoreductases"/>
</dbReference>
<dbReference type="InterPro" id="IPR036291">
    <property type="entry name" value="NAD(P)-bd_dom_sf"/>
</dbReference>
<dbReference type="InterPro" id="IPR055170">
    <property type="entry name" value="GFO_IDH_MocA-like_dom"/>
</dbReference>
<feature type="domain" description="Gfo/Idh/MocA-like oxidoreductase N-terminal" evidence="2">
    <location>
        <begin position="15"/>
        <end position="134"/>
    </location>
</feature>
<protein>
    <recommendedName>
        <fullName evidence="6">Gfo/Idh/MocA-like oxidoreductase N-terminal domain-containing protein</fullName>
    </recommendedName>
</protein>
<dbReference type="InterPro" id="IPR000683">
    <property type="entry name" value="Gfo/Idh/MocA-like_OxRdtase_N"/>
</dbReference>
<dbReference type="OrthoDB" id="64915at2759"/>
<dbReference type="Gene3D" id="3.30.360.10">
    <property type="entry name" value="Dihydrodipicolinate Reductase, domain 2"/>
    <property type="match status" value="1"/>
</dbReference>